<dbReference type="InterPro" id="IPR006311">
    <property type="entry name" value="TAT_signal"/>
</dbReference>
<name>A0A841DL09_9ACTN</name>
<organism evidence="3 4">
    <name type="scientific">Kribbella solani</name>
    <dbReference type="NCBI Taxonomy" id="236067"/>
    <lineage>
        <taxon>Bacteria</taxon>
        <taxon>Bacillati</taxon>
        <taxon>Actinomycetota</taxon>
        <taxon>Actinomycetes</taxon>
        <taxon>Propionibacteriales</taxon>
        <taxon>Kribbellaceae</taxon>
        <taxon>Kribbella</taxon>
    </lineage>
</organism>
<gene>
    <name evidence="3" type="ORF">HDA44_000701</name>
</gene>
<feature type="transmembrane region" description="Helical" evidence="1">
    <location>
        <begin position="627"/>
        <end position="648"/>
    </location>
</feature>
<protein>
    <submittedName>
        <fullName evidence="3">Uncharacterized protein</fullName>
    </submittedName>
</protein>
<keyword evidence="2" id="KW-0732">Signal</keyword>
<sequence>MVLIRVPVAVRRRLFRVAAVVAAVGGVAAVSTPAEARAVPAAPVAKVVVIGVPGLTWDVVKASPELTALVDEAQVGSITVKTAGPTTCPIDGWLTIGAGARSWGSVPGQGCGELPAVIDGRVAGWRTYVDRQAEHHTAAPLGRLGQISQGGQTARVGRGGQAICGFGAGAAVALARADGSVVDWQPEFDAARLASSRCGAAIVDGGALTKGDDAGRRIAGLVAQVRSSGGRVLLVGVGQQSADARRELQVVMQLAPETVAKQFVPGTVAKQLVPEGGRGWLTSASTRRPGLIQLSDVTATIVRERTPGTSDLAGVDDTGPLDGSPIRAAGERPADARAVIEDRLDFNQRFEQQRPRLIAVAMTILAAELLALAWFWLKCTPRSRRTLVFTLLTQCAFFVAVFLSTLTFWWRWPAPGFALYCVVLGGSAILAGLAQAVLKRDAFLGIASAAYLILLADGVLGTPLQFGSMFTDGPITGGRFYGFGNSTFATLAVAALVTAGAVAQRLIGSSRAQAAIAVLVIGGAAIVVDGWPGWGTDFGGIIALTPAVLLMAWLTWRSSVSLRALIGEGLAGLLAVAALAFVDYSRPVDSRSHFGTFVAKLLDGDASEVLIRKLEAAAQPFTGLSGWAMLAGVVLWIGATVLPGRVPFATYRRFYNELPMVRPTLLAVSACGLIGMLLNDAGVALPAIMVGFALPLLVAHLMVTGDRSASR</sequence>
<feature type="transmembrane region" description="Helical" evidence="1">
    <location>
        <begin position="538"/>
        <end position="556"/>
    </location>
</feature>
<keyword evidence="1" id="KW-1133">Transmembrane helix</keyword>
<dbReference type="EMBL" id="JACHNF010000001">
    <property type="protein sequence ID" value="MBB5977360.1"/>
    <property type="molecule type" value="Genomic_DNA"/>
</dbReference>
<feature type="transmembrane region" description="Helical" evidence="1">
    <location>
        <begin position="480"/>
        <end position="502"/>
    </location>
</feature>
<feature type="transmembrane region" description="Helical" evidence="1">
    <location>
        <begin position="389"/>
        <end position="411"/>
    </location>
</feature>
<evidence type="ECO:0000313" key="3">
    <source>
        <dbReference type="EMBL" id="MBB5977360.1"/>
    </source>
</evidence>
<feature type="transmembrane region" description="Helical" evidence="1">
    <location>
        <begin position="563"/>
        <end position="582"/>
    </location>
</feature>
<keyword evidence="1" id="KW-0472">Membrane</keyword>
<dbReference type="AlphaFoldDB" id="A0A841DL09"/>
<evidence type="ECO:0000313" key="4">
    <source>
        <dbReference type="Proteomes" id="UP000558997"/>
    </source>
</evidence>
<feature type="transmembrane region" description="Helical" evidence="1">
    <location>
        <begin position="442"/>
        <end position="460"/>
    </location>
</feature>
<keyword evidence="1" id="KW-0812">Transmembrane</keyword>
<feature type="transmembrane region" description="Helical" evidence="1">
    <location>
        <begin position="514"/>
        <end position="532"/>
    </location>
</feature>
<keyword evidence="4" id="KW-1185">Reference proteome</keyword>
<feature type="transmembrane region" description="Helical" evidence="1">
    <location>
        <begin position="684"/>
        <end position="703"/>
    </location>
</feature>
<dbReference type="PROSITE" id="PS51318">
    <property type="entry name" value="TAT"/>
    <property type="match status" value="1"/>
</dbReference>
<feature type="transmembrane region" description="Helical" evidence="1">
    <location>
        <begin position="660"/>
        <end position="678"/>
    </location>
</feature>
<feature type="transmembrane region" description="Helical" evidence="1">
    <location>
        <begin position="357"/>
        <end position="377"/>
    </location>
</feature>
<evidence type="ECO:0000256" key="2">
    <source>
        <dbReference type="SAM" id="SignalP"/>
    </source>
</evidence>
<evidence type="ECO:0000256" key="1">
    <source>
        <dbReference type="SAM" id="Phobius"/>
    </source>
</evidence>
<comment type="caution">
    <text evidence="3">The sequence shown here is derived from an EMBL/GenBank/DDBJ whole genome shotgun (WGS) entry which is preliminary data.</text>
</comment>
<accession>A0A841DL09</accession>
<feature type="chain" id="PRO_5032290713" evidence="2">
    <location>
        <begin position="37"/>
        <end position="711"/>
    </location>
</feature>
<feature type="transmembrane region" description="Helical" evidence="1">
    <location>
        <begin position="417"/>
        <end position="435"/>
    </location>
</feature>
<feature type="signal peptide" evidence="2">
    <location>
        <begin position="1"/>
        <end position="36"/>
    </location>
</feature>
<dbReference type="RefSeq" id="WP_184831264.1">
    <property type="nucleotide sequence ID" value="NZ_BAAAVN010000014.1"/>
</dbReference>
<reference evidence="3 4" key="1">
    <citation type="submission" date="2020-08" db="EMBL/GenBank/DDBJ databases">
        <title>Sequencing the genomes of 1000 actinobacteria strains.</title>
        <authorList>
            <person name="Klenk H.-P."/>
        </authorList>
    </citation>
    <scope>NUCLEOTIDE SEQUENCE [LARGE SCALE GENOMIC DNA]</scope>
    <source>
        <strain evidence="3 4">DSM 17294</strain>
    </source>
</reference>
<dbReference type="Proteomes" id="UP000558997">
    <property type="component" value="Unassembled WGS sequence"/>
</dbReference>
<proteinExistence type="predicted"/>